<name>A0A5E4MU57_9HEMI</name>
<keyword evidence="4 12" id="KW-0863">Zinc-finger</keyword>
<keyword evidence="8 12" id="KW-0238">DNA-binding</keyword>
<dbReference type="EMBL" id="CABPRJ010000970">
    <property type="protein sequence ID" value="VVC33547.1"/>
    <property type="molecule type" value="Genomic_DNA"/>
</dbReference>
<dbReference type="GO" id="GO:0008270">
    <property type="term" value="F:zinc ion binding"/>
    <property type="evidence" value="ECO:0007669"/>
    <property type="project" value="UniProtKB-KW"/>
</dbReference>
<evidence type="ECO:0000256" key="2">
    <source>
        <dbReference type="ARBA" id="ARBA00006177"/>
    </source>
</evidence>
<evidence type="ECO:0000313" key="15">
    <source>
        <dbReference type="EMBL" id="VVC33547.1"/>
    </source>
</evidence>
<evidence type="ECO:0000256" key="5">
    <source>
        <dbReference type="ARBA" id="ARBA00022833"/>
    </source>
</evidence>
<evidence type="ECO:0000256" key="8">
    <source>
        <dbReference type="ARBA" id="ARBA00023125"/>
    </source>
</evidence>
<keyword evidence="5" id="KW-0862">Zinc</keyword>
<evidence type="ECO:0000256" key="12">
    <source>
        <dbReference type="PROSITE-ProRule" id="PRU00309"/>
    </source>
</evidence>
<evidence type="ECO:0000313" key="16">
    <source>
        <dbReference type="Proteomes" id="UP000325440"/>
    </source>
</evidence>
<feature type="domain" description="THAP-type" evidence="14">
    <location>
        <begin position="73"/>
        <end position="157"/>
    </location>
</feature>
<dbReference type="PANTHER" id="PTHR46600:SF1">
    <property type="entry name" value="THAP DOMAIN-CONTAINING PROTEIN 1"/>
    <property type="match status" value="1"/>
</dbReference>
<dbReference type="InterPro" id="IPR026516">
    <property type="entry name" value="THAP1/10"/>
</dbReference>
<gene>
    <name evidence="15" type="ORF">CINCED_3A014036</name>
</gene>
<evidence type="ECO:0000256" key="6">
    <source>
        <dbReference type="ARBA" id="ARBA00023015"/>
    </source>
</evidence>
<comment type="similarity">
    <text evidence="2">Belongs to the THAP1 family.</text>
</comment>
<evidence type="ECO:0000259" key="14">
    <source>
        <dbReference type="PROSITE" id="PS50950"/>
    </source>
</evidence>
<evidence type="ECO:0000256" key="4">
    <source>
        <dbReference type="ARBA" id="ARBA00022771"/>
    </source>
</evidence>
<keyword evidence="16" id="KW-1185">Reference proteome</keyword>
<dbReference type="OrthoDB" id="6601865at2759"/>
<evidence type="ECO:0000256" key="13">
    <source>
        <dbReference type="SAM" id="Coils"/>
    </source>
</evidence>
<keyword evidence="6" id="KW-0805">Transcription regulation</keyword>
<evidence type="ECO:0000256" key="7">
    <source>
        <dbReference type="ARBA" id="ARBA00023054"/>
    </source>
</evidence>
<keyword evidence="3" id="KW-0479">Metal-binding</keyword>
<dbReference type="PANTHER" id="PTHR46600">
    <property type="entry name" value="THAP DOMAIN-CONTAINING"/>
    <property type="match status" value="1"/>
</dbReference>
<protein>
    <submittedName>
        <fullName evidence="15">Zinc finger, C2CH-type</fullName>
    </submittedName>
</protein>
<evidence type="ECO:0000256" key="10">
    <source>
        <dbReference type="ARBA" id="ARBA00023242"/>
    </source>
</evidence>
<dbReference type="GO" id="GO:0005654">
    <property type="term" value="C:nucleoplasm"/>
    <property type="evidence" value="ECO:0007669"/>
    <property type="project" value="UniProtKB-SubCell"/>
</dbReference>
<dbReference type="Pfam" id="PF05485">
    <property type="entry name" value="THAP"/>
    <property type="match status" value="1"/>
</dbReference>
<evidence type="ECO:0000256" key="3">
    <source>
        <dbReference type="ARBA" id="ARBA00022723"/>
    </source>
</evidence>
<evidence type="ECO:0000256" key="11">
    <source>
        <dbReference type="ARBA" id="ARBA00023306"/>
    </source>
</evidence>
<keyword evidence="9" id="KW-0804">Transcription</keyword>
<dbReference type="Gene3D" id="6.20.210.20">
    <property type="entry name" value="THAP domain"/>
    <property type="match status" value="1"/>
</dbReference>
<sequence length="319" mass="35977">MAMALIAVTSLGTGGKIASVNDKLQTHKVVNDIHSSSTLLYEGGNIITSSSSLLSLSLLLLNLPFIVYDRSYIVLKCPFLVVYVAVRAEAVESSILGRFPKDEVIRLKWIQAIRENNRESFVLSDYSRICDSHFITDDYQKRPDLIKLIPKAVPSVFNCTGTVKPNIKQKRLVTKSNIKSVKKCYDYLSEHNYVLKLPDISPTSADISLEISVDPSKCMVQTLKVGDNFISEPYMINISGSRKQSLENPIIDLTTDTAENNSENRINLQKILEKNWRDIATTQTATIKNLKKKIKVLQQKIRRQNSKIGVLKNRLENVY</sequence>
<dbReference type="InterPro" id="IPR006612">
    <property type="entry name" value="THAP_Znf"/>
</dbReference>
<reference evidence="15 16" key="1">
    <citation type="submission" date="2019-08" db="EMBL/GenBank/DDBJ databases">
        <authorList>
            <person name="Alioto T."/>
            <person name="Alioto T."/>
            <person name="Gomez Garrido J."/>
        </authorList>
    </citation>
    <scope>NUCLEOTIDE SEQUENCE [LARGE SCALE GENOMIC DNA]</scope>
</reference>
<comment type="subcellular location">
    <subcellularLocation>
        <location evidence="1">Nucleus</location>
        <location evidence="1">Nucleoplasm</location>
    </subcellularLocation>
</comment>
<dbReference type="Proteomes" id="UP000325440">
    <property type="component" value="Unassembled WGS sequence"/>
</dbReference>
<dbReference type="SUPFAM" id="SSF57716">
    <property type="entry name" value="Glucocorticoid receptor-like (DNA-binding domain)"/>
    <property type="match status" value="1"/>
</dbReference>
<dbReference type="InterPro" id="IPR038441">
    <property type="entry name" value="THAP_Znf_sf"/>
</dbReference>
<accession>A0A5E4MU57</accession>
<evidence type="ECO:0000256" key="1">
    <source>
        <dbReference type="ARBA" id="ARBA00004642"/>
    </source>
</evidence>
<dbReference type="AlphaFoldDB" id="A0A5E4MU57"/>
<dbReference type="SMART" id="SM00692">
    <property type="entry name" value="DM3"/>
    <property type="match status" value="1"/>
</dbReference>
<dbReference type="PROSITE" id="PS50950">
    <property type="entry name" value="ZF_THAP"/>
    <property type="match status" value="1"/>
</dbReference>
<organism evidence="15 16">
    <name type="scientific">Cinara cedri</name>
    <dbReference type="NCBI Taxonomy" id="506608"/>
    <lineage>
        <taxon>Eukaryota</taxon>
        <taxon>Metazoa</taxon>
        <taxon>Ecdysozoa</taxon>
        <taxon>Arthropoda</taxon>
        <taxon>Hexapoda</taxon>
        <taxon>Insecta</taxon>
        <taxon>Pterygota</taxon>
        <taxon>Neoptera</taxon>
        <taxon>Paraneoptera</taxon>
        <taxon>Hemiptera</taxon>
        <taxon>Sternorrhyncha</taxon>
        <taxon>Aphidomorpha</taxon>
        <taxon>Aphidoidea</taxon>
        <taxon>Aphididae</taxon>
        <taxon>Lachninae</taxon>
        <taxon>Cinara</taxon>
    </lineage>
</organism>
<keyword evidence="10" id="KW-0539">Nucleus</keyword>
<feature type="coiled-coil region" evidence="13">
    <location>
        <begin position="280"/>
        <end position="314"/>
    </location>
</feature>
<keyword evidence="7 13" id="KW-0175">Coiled coil</keyword>
<dbReference type="SMART" id="SM00980">
    <property type="entry name" value="THAP"/>
    <property type="match status" value="1"/>
</dbReference>
<proteinExistence type="inferred from homology"/>
<dbReference type="GO" id="GO:0043565">
    <property type="term" value="F:sequence-specific DNA binding"/>
    <property type="evidence" value="ECO:0007669"/>
    <property type="project" value="InterPro"/>
</dbReference>
<keyword evidence="11" id="KW-0131">Cell cycle</keyword>
<evidence type="ECO:0000256" key="9">
    <source>
        <dbReference type="ARBA" id="ARBA00023163"/>
    </source>
</evidence>